<reference evidence="1 2" key="1">
    <citation type="submission" date="2017-06" db="EMBL/GenBank/DDBJ databases">
        <title>Reclassification of a Polynucleobacter cosmopolitanus strain isolated from tropical Lake Victoria as Polynucleobacter victoriensis comb. nov.</title>
        <authorList>
            <person name="Hahn M.W."/>
        </authorList>
    </citation>
    <scope>NUCLEOTIDE SEQUENCE [LARGE SCALE GENOMIC DNA]</scope>
    <source>
        <strain evidence="1 2">MWH-MoIso2</strain>
    </source>
</reference>
<sequence length="119" mass="12910">MQLWRTSADQPNLAVTPFLMASTAAAINFDVEIHAIGASVDLFIKANPKNQQIVTPSNRPLSAFVEDAIRTGVKIKVCSTALRDRQLELGDLVEGVTEVIGMVTMIDLATNSNTTVFTY</sequence>
<name>A0A229FWH1_9BURK</name>
<dbReference type="EMBL" id="NJGG01000001">
    <property type="protein sequence ID" value="OXL16335.1"/>
    <property type="molecule type" value="Genomic_DNA"/>
</dbReference>
<organism evidence="1 2">
    <name type="scientific">Polynucleobacter cosmopolitanus</name>
    <dbReference type="NCBI Taxonomy" id="351345"/>
    <lineage>
        <taxon>Bacteria</taxon>
        <taxon>Pseudomonadati</taxon>
        <taxon>Pseudomonadota</taxon>
        <taxon>Betaproteobacteria</taxon>
        <taxon>Burkholderiales</taxon>
        <taxon>Burkholderiaceae</taxon>
        <taxon>Polynucleobacter</taxon>
    </lineage>
</organism>
<dbReference type="Gene3D" id="3.40.1260.10">
    <property type="entry name" value="DsrEFH-like"/>
    <property type="match status" value="1"/>
</dbReference>
<dbReference type="Pfam" id="PF02635">
    <property type="entry name" value="DsrE"/>
    <property type="match status" value="1"/>
</dbReference>
<accession>A0A229FWH1</accession>
<keyword evidence="2" id="KW-1185">Reference proteome</keyword>
<comment type="caution">
    <text evidence="1">The sequence shown here is derived from an EMBL/GenBank/DDBJ whole genome shotgun (WGS) entry which is preliminary data.</text>
</comment>
<dbReference type="SUPFAM" id="SSF75169">
    <property type="entry name" value="DsrEFH-like"/>
    <property type="match status" value="1"/>
</dbReference>
<evidence type="ECO:0000313" key="2">
    <source>
        <dbReference type="Proteomes" id="UP000215188"/>
    </source>
</evidence>
<protein>
    <submittedName>
        <fullName evidence="1">Uncharacterized protein</fullName>
    </submittedName>
</protein>
<gene>
    <name evidence="1" type="ORF">AOC33_04515</name>
</gene>
<dbReference type="AlphaFoldDB" id="A0A229FWH1"/>
<dbReference type="Proteomes" id="UP000215188">
    <property type="component" value="Unassembled WGS sequence"/>
</dbReference>
<proteinExistence type="predicted"/>
<dbReference type="InterPro" id="IPR003787">
    <property type="entry name" value="Sulphur_relay_DsrE/F-like"/>
</dbReference>
<dbReference type="InterPro" id="IPR027396">
    <property type="entry name" value="DsrEFH-like"/>
</dbReference>
<evidence type="ECO:0000313" key="1">
    <source>
        <dbReference type="EMBL" id="OXL16335.1"/>
    </source>
</evidence>